<sequence length="182" mass="19810">MVTSISSSPAVDLSRLPAPVAVEELDYEVIFAQMRDDLVERDPSFSALIDSDPAIKVLQVAAYRELIIRQRINEAARACMVAYAIGSDLDQLAAVFGVTRQVLVPADEQTRSAAVMEDDDNLRRRVLLAPDGYSVAGPRSAYVYHTLSAHPDVLDASATSPAPGEVSPDHRSIRAKGNRENY</sequence>
<protein>
    <recommendedName>
        <fullName evidence="4">Baseplate assembly protein</fullName>
    </recommendedName>
</protein>
<dbReference type="RefSeq" id="WP_160737921.1">
    <property type="nucleotide sequence ID" value="NZ_WTYQ01000001.1"/>
</dbReference>
<organism evidence="2 3">
    <name type="scientific">Altericroceibacterium indicum</name>
    <dbReference type="NCBI Taxonomy" id="374177"/>
    <lineage>
        <taxon>Bacteria</taxon>
        <taxon>Pseudomonadati</taxon>
        <taxon>Pseudomonadota</taxon>
        <taxon>Alphaproteobacteria</taxon>
        <taxon>Sphingomonadales</taxon>
        <taxon>Erythrobacteraceae</taxon>
        <taxon>Altericroceibacterium</taxon>
    </lineage>
</organism>
<evidence type="ECO:0000313" key="2">
    <source>
        <dbReference type="EMBL" id="MXP24717.1"/>
    </source>
</evidence>
<dbReference type="Proteomes" id="UP000460561">
    <property type="component" value="Unassembled WGS sequence"/>
</dbReference>
<comment type="caution">
    <text evidence="2">The sequence shown here is derived from an EMBL/GenBank/DDBJ whole genome shotgun (WGS) entry which is preliminary data.</text>
</comment>
<accession>A0A845A584</accession>
<feature type="region of interest" description="Disordered" evidence="1">
    <location>
        <begin position="155"/>
        <end position="182"/>
    </location>
</feature>
<dbReference type="OrthoDB" id="9793802at2"/>
<proteinExistence type="predicted"/>
<dbReference type="PANTHER" id="PTHR35862:SF1">
    <property type="entry name" value="FELS-2 PROPHAGE PROTEIN"/>
    <property type="match status" value="1"/>
</dbReference>
<evidence type="ECO:0000256" key="1">
    <source>
        <dbReference type="SAM" id="MobiDB-lite"/>
    </source>
</evidence>
<name>A0A845A584_9SPHN</name>
<gene>
    <name evidence="2" type="ORF">GRI39_01480</name>
</gene>
<dbReference type="PANTHER" id="PTHR35862">
    <property type="entry name" value="FELS-2 PROPHAGE PROTEIN"/>
    <property type="match status" value="1"/>
</dbReference>
<reference evidence="2 3" key="1">
    <citation type="submission" date="2019-12" db="EMBL/GenBank/DDBJ databases">
        <title>Genomic-based taxomic classification of the family Erythrobacteraceae.</title>
        <authorList>
            <person name="Xu L."/>
        </authorList>
    </citation>
    <scope>NUCLEOTIDE SEQUENCE [LARGE SCALE GENOMIC DNA]</scope>
    <source>
        <strain evidence="2 3">DSM 18604</strain>
    </source>
</reference>
<dbReference type="InterPro" id="IPR052726">
    <property type="entry name" value="Phage_Baseplate_Hub"/>
</dbReference>
<keyword evidence="3" id="KW-1185">Reference proteome</keyword>
<dbReference type="AlphaFoldDB" id="A0A845A584"/>
<evidence type="ECO:0000313" key="3">
    <source>
        <dbReference type="Proteomes" id="UP000460561"/>
    </source>
</evidence>
<feature type="compositionally biased region" description="Basic and acidic residues" evidence="1">
    <location>
        <begin position="167"/>
        <end position="182"/>
    </location>
</feature>
<dbReference type="EMBL" id="WTYQ01000001">
    <property type="protein sequence ID" value="MXP24717.1"/>
    <property type="molecule type" value="Genomic_DNA"/>
</dbReference>
<evidence type="ECO:0008006" key="4">
    <source>
        <dbReference type="Google" id="ProtNLM"/>
    </source>
</evidence>